<dbReference type="InterPro" id="IPR002068">
    <property type="entry name" value="A-crystallin/Hsp20_dom"/>
</dbReference>
<protein>
    <recommendedName>
        <fullName evidence="4">SHSP domain-containing protein</fullName>
    </recommendedName>
</protein>
<comment type="similarity">
    <text evidence="1 2">Belongs to the small heat shock protein (HSP20) family.</text>
</comment>
<dbReference type="AlphaFoldDB" id="A0A328Q9P2"/>
<dbReference type="PROSITE" id="PS01031">
    <property type="entry name" value="SHSP"/>
    <property type="match status" value="1"/>
</dbReference>
<dbReference type="GeneID" id="3855679"/>
<dbReference type="InterPro" id="IPR031107">
    <property type="entry name" value="Small_HSP"/>
</dbReference>
<dbReference type="CDD" id="cd06464">
    <property type="entry name" value="ACD_sHsps-like"/>
    <property type="match status" value="1"/>
</dbReference>
<name>A0A328Q9P2_9EURY</name>
<evidence type="ECO:0000313" key="5">
    <source>
        <dbReference type="EMBL" id="RAP03490.1"/>
    </source>
</evidence>
<dbReference type="SUPFAM" id="SSF49764">
    <property type="entry name" value="HSP20-like chaperones"/>
    <property type="match status" value="1"/>
</dbReference>
<feature type="compositionally biased region" description="Basic and acidic residues" evidence="3">
    <location>
        <begin position="1"/>
        <end position="12"/>
    </location>
</feature>
<gene>
    <name evidence="5" type="ORF">CA615_02050</name>
</gene>
<dbReference type="Pfam" id="PF00011">
    <property type="entry name" value="HSP20"/>
    <property type="match status" value="1"/>
</dbReference>
<proteinExistence type="inferred from homology"/>
<comment type="caution">
    <text evidence="5">The sequence shown here is derived from an EMBL/GenBank/DDBJ whole genome shotgun (WGS) entry which is preliminary data.</text>
</comment>
<dbReference type="InterPro" id="IPR008978">
    <property type="entry name" value="HSP20-like_chaperone"/>
</dbReference>
<evidence type="ECO:0000256" key="2">
    <source>
        <dbReference type="RuleBase" id="RU003616"/>
    </source>
</evidence>
<evidence type="ECO:0000256" key="3">
    <source>
        <dbReference type="SAM" id="MobiDB-lite"/>
    </source>
</evidence>
<evidence type="ECO:0000313" key="6">
    <source>
        <dbReference type="Proteomes" id="UP000248557"/>
    </source>
</evidence>
<accession>A0A328Q9P2</accession>
<evidence type="ECO:0000259" key="4">
    <source>
        <dbReference type="PROSITE" id="PS01031"/>
    </source>
</evidence>
<dbReference type="OMA" id="YGETRIA"/>
<reference evidence="5 6" key="1">
    <citation type="submission" date="2017-05" db="EMBL/GenBank/DDBJ databases">
        <title>Host range expansion of the Methanosphaera genus to humans and monogastric animals involves recent and extensive reduction in genome content.</title>
        <authorList>
            <person name="Hoedt E.C."/>
            <person name="Volmer J.G."/>
            <person name="Parks D.H."/>
            <person name="Rosewarne C.P."/>
            <person name="Denman S.E."/>
            <person name="Mcsweeney C.S."/>
            <person name="O Cuiv P."/>
            <person name="Hugenholtz P."/>
            <person name="Tyson G.W."/>
            <person name="Morrison M."/>
        </authorList>
    </citation>
    <scope>NUCLEOTIDE SEQUENCE [LARGE SCALE GENOMIC DNA]</scope>
    <source>
        <strain evidence="5 6">PA5</strain>
    </source>
</reference>
<evidence type="ECO:0000256" key="1">
    <source>
        <dbReference type="PROSITE-ProRule" id="PRU00285"/>
    </source>
</evidence>
<feature type="domain" description="SHSP" evidence="4">
    <location>
        <begin position="80"/>
        <end position="191"/>
    </location>
</feature>
<feature type="region of interest" description="Disordered" evidence="3">
    <location>
        <begin position="1"/>
        <end position="53"/>
    </location>
</feature>
<dbReference type="Gene3D" id="2.60.40.790">
    <property type="match status" value="1"/>
</dbReference>
<dbReference type="RefSeq" id="WP_011406006.1">
    <property type="nucleotide sequence ID" value="NZ_CAUHHK010000028.1"/>
</dbReference>
<sequence length="191" mass="21955">MQKVNVESKDEEKTEEECQCNAQTDEKTEDYKVYGADETENATNEESRDAADDAKKAAEKMLNDVYATFKSKQKEWNKTFEEYTANKPLIDLFEYDDCLVLKMDLPRVKKDDISITMAPDSIEITAEFPSIEDENKEVKILRRERCTGRTKNIIPIPVDVKVEDVSASFENFELVVTLPKVKPKKVDVEIV</sequence>
<dbReference type="PANTHER" id="PTHR11527">
    <property type="entry name" value="HEAT-SHOCK PROTEIN 20 FAMILY MEMBER"/>
    <property type="match status" value="1"/>
</dbReference>
<dbReference type="EMBL" id="NGJK01000021">
    <property type="protein sequence ID" value="RAP03490.1"/>
    <property type="molecule type" value="Genomic_DNA"/>
</dbReference>
<organism evidence="5 6">
    <name type="scientific">Methanosphaera stadtmanae</name>
    <dbReference type="NCBI Taxonomy" id="2317"/>
    <lineage>
        <taxon>Archaea</taxon>
        <taxon>Methanobacteriati</taxon>
        <taxon>Methanobacteriota</taxon>
        <taxon>Methanomada group</taxon>
        <taxon>Methanobacteria</taxon>
        <taxon>Methanobacteriales</taxon>
        <taxon>Methanobacteriaceae</taxon>
        <taxon>Methanosphaera</taxon>
    </lineage>
</organism>
<dbReference type="Proteomes" id="UP000248557">
    <property type="component" value="Unassembled WGS sequence"/>
</dbReference>